<dbReference type="AlphaFoldDB" id="A0A210QGK7"/>
<accession>A0A210QGK7</accession>
<gene>
    <name evidence="1" type="ORF">KP79_PYT22830</name>
</gene>
<dbReference type="InterPro" id="IPR043129">
    <property type="entry name" value="ATPase_NBD"/>
</dbReference>
<sequence length="154" mass="17849">MELKDSFLLGAAIDFGTTYSGYAYSTRHDFKTDPLIINVMSWTAVSVGLTSQKTSTCVLFKPDETFHSFGYAAEDFYNELAMDDNNRDWYFFRRFKMDLYKNHVNRDQMLKTHDGKEMSAIKIISAVIGYLKDHMMETIKKIVQSMFRSQKSDG</sequence>
<comment type="caution">
    <text evidence="1">The sequence shown here is derived from an EMBL/GenBank/DDBJ whole genome shotgun (WGS) entry which is preliminary data.</text>
</comment>
<dbReference type="PANTHER" id="PTHR14187">
    <property type="entry name" value="ALPHA KINASE/ELONGATION FACTOR 2 KINASE"/>
    <property type="match status" value="1"/>
</dbReference>
<keyword evidence="1" id="KW-0346">Stress response</keyword>
<dbReference type="Gene3D" id="3.30.420.40">
    <property type="match status" value="1"/>
</dbReference>
<dbReference type="Proteomes" id="UP000242188">
    <property type="component" value="Unassembled WGS sequence"/>
</dbReference>
<name>A0A210QGK7_MIZYE</name>
<proteinExistence type="predicted"/>
<protein>
    <submittedName>
        <fullName evidence="1">Heat shock 70 kDa protein 12B</fullName>
    </submittedName>
</protein>
<dbReference type="PANTHER" id="PTHR14187:SF5">
    <property type="entry name" value="HEAT SHOCK 70 KDA PROTEIN 12A"/>
    <property type="match status" value="1"/>
</dbReference>
<evidence type="ECO:0000313" key="1">
    <source>
        <dbReference type="EMBL" id="OWF47857.1"/>
    </source>
</evidence>
<dbReference type="SUPFAM" id="SSF53067">
    <property type="entry name" value="Actin-like ATPase domain"/>
    <property type="match status" value="1"/>
</dbReference>
<dbReference type="EMBL" id="NEDP02003762">
    <property type="protein sequence ID" value="OWF47857.1"/>
    <property type="molecule type" value="Genomic_DNA"/>
</dbReference>
<evidence type="ECO:0000313" key="2">
    <source>
        <dbReference type="Proteomes" id="UP000242188"/>
    </source>
</evidence>
<organism evidence="1 2">
    <name type="scientific">Mizuhopecten yessoensis</name>
    <name type="common">Japanese scallop</name>
    <name type="synonym">Patinopecten yessoensis</name>
    <dbReference type="NCBI Taxonomy" id="6573"/>
    <lineage>
        <taxon>Eukaryota</taxon>
        <taxon>Metazoa</taxon>
        <taxon>Spiralia</taxon>
        <taxon>Lophotrochozoa</taxon>
        <taxon>Mollusca</taxon>
        <taxon>Bivalvia</taxon>
        <taxon>Autobranchia</taxon>
        <taxon>Pteriomorphia</taxon>
        <taxon>Pectinida</taxon>
        <taxon>Pectinoidea</taxon>
        <taxon>Pectinidae</taxon>
        <taxon>Mizuhopecten</taxon>
    </lineage>
</organism>
<reference evidence="1 2" key="1">
    <citation type="journal article" date="2017" name="Nat. Ecol. Evol.">
        <title>Scallop genome provides insights into evolution of bilaterian karyotype and development.</title>
        <authorList>
            <person name="Wang S."/>
            <person name="Zhang J."/>
            <person name="Jiao W."/>
            <person name="Li J."/>
            <person name="Xun X."/>
            <person name="Sun Y."/>
            <person name="Guo X."/>
            <person name="Huan P."/>
            <person name="Dong B."/>
            <person name="Zhang L."/>
            <person name="Hu X."/>
            <person name="Sun X."/>
            <person name="Wang J."/>
            <person name="Zhao C."/>
            <person name="Wang Y."/>
            <person name="Wang D."/>
            <person name="Huang X."/>
            <person name="Wang R."/>
            <person name="Lv J."/>
            <person name="Li Y."/>
            <person name="Zhang Z."/>
            <person name="Liu B."/>
            <person name="Lu W."/>
            <person name="Hui Y."/>
            <person name="Liang J."/>
            <person name="Zhou Z."/>
            <person name="Hou R."/>
            <person name="Li X."/>
            <person name="Liu Y."/>
            <person name="Li H."/>
            <person name="Ning X."/>
            <person name="Lin Y."/>
            <person name="Zhao L."/>
            <person name="Xing Q."/>
            <person name="Dou J."/>
            <person name="Li Y."/>
            <person name="Mao J."/>
            <person name="Guo H."/>
            <person name="Dou H."/>
            <person name="Li T."/>
            <person name="Mu C."/>
            <person name="Jiang W."/>
            <person name="Fu Q."/>
            <person name="Fu X."/>
            <person name="Miao Y."/>
            <person name="Liu J."/>
            <person name="Yu Q."/>
            <person name="Li R."/>
            <person name="Liao H."/>
            <person name="Li X."/>
            <person name="Kong Y."/>
            <person name="Jiang Z."/>
            <person name="Chourrout D."/>
            <person name="Li R."/>
            <person name="Bao Z."/>
        </authorList>
    </citation>
    <scope>NUCLEOTIDE SEQUENCE [LARGE SCALE GENOMIC DNA]</scope>
    <source>
        <strain evidence="1 2">PY_sf001</strain>
    </source>
</reference>
<dbReference type="OrthoDB" id="2963168at2759"/>
<dbReference type="STRING" id="6573.A0A210QGK7"/>
<keyword evidence="2" id="KW-1185">Reference proteome</keyword>